<feature type="chain" id="PRO_5013258158" description="Peptidase M10 metallopeptidase domain-containing protein" evidence="1">
    <location>
        <begin position="21"/>
        <end position="302"/>
    </location>
</feature>
<keyword evidence="3" id="KW-1185">Reference proteome</keyword>
<sequence length="302" mass="31586">MKQLLAALLGATAMTAAAQAEDISAFVEAANAQLLAAGHNVQIGMVEWINDGESEQMGQTLLFKDVGNKQLGFDFVPGDPRRGGRTDIRHRTDGTQPSADAVDTFGAIGSAMQTWQDVSCSNIPLTDLGLTSGDIGFIQSLIPGFGGNPNIAEPIIAGADITHAGVLPGAWFDAAFGPNSILGVAFTIMFVDGAGNPTDIDNNGTNDAAYREIYYNDAFVWVNDPNDGPGNGVIDLESVALHEAGHGLSQAHFGNAAIINANGKIRISPKAVMNAGYIFAQQDLQGSDIGGHCSNWSSWPTN</sequence>
<dbReference type="Gene3D" id="3.40.390.10">
    <property type="entry name" value="Collagenase (Catalytic Domain)"/>
    <property type="match status" value="1"/>
</dbReference>
<proteinExistence type="predicted"/>
<dbReference type="GO" id="GO:0008237">
    <property type="term" value="F:metallopeptidase activity"/>
    <property type="evidence" value="ECO:0007669"/>
    <property type="project" value="InterPro"/>
</dbReference>
<dbReference type="OrthoDB" id="905690at2"/>
<keyword evidence="1" id="KW-0732">Signal</keyword>
<name>A0A239Q0V9_9PROT</name>
<protein>
    <recommendedName>
        <fullName evidence="4">Peptidase M10 metallopeptidase domain-containing protein</fullName>
    </recommendedName>
</protein>
<dbReference type="Proteomes" id="UP000198346">
    <property type="component" value="Unassembled WGS sequence"/>
</dbReference>
<dbReference type="InterPro" id="IPR024079">
    <property type="entry name" value="MetalloPept_cat_dom_sf"/>
</dbReference>
<feature type="signal peptide" evidence="1">
    <location>
        <begin position="1"/>
        <end position="20"/>
    </location>
</feature>
<organism evidence="2 3">
    <name type="scientific">Amphiplicatus metriothermophilus</name>
    <dbReference type="NCBI Taxonomy" id="1519374"/>
    <lineage>
        <taxon>Bacteria</taxon>
        <taxon>Pseudomonadati</taxon>
        <taxon>Pseudomonadota</taxon>
        <taxon>Alphaproteobacteria</taxon>
        <taxon>Parvularculales</taxon>
        <taxon>Parvularculaceae</taxon>
        <taxon>Amphiplicatus</taxon>
    </lineage>
</organism>
<gene>
    <name evidence="2" type="ORF">SAMN06297382_2926</name>
</gene>
<reference evidence="2 3" key="1">
    <citation type="submission" date="2017-07" db="EMBL/GenBank/DDBJ databases">
        <authorList>
            <person name="Sun Z.S."/>
            <person name="Albrecht U."/>
            <person name="Echele G."/>
            <person name="Lee C.C."/>
        </authorList>
    </citation>
    <scope>NUCLEOTIDE SEQUENCE [LARGE SCALE GENOMIC DNA]</scope>
    <source>
        <strain evidence="2 3">CGMCC 1.12710</strain>
    </source>
</reference>
<evidence type="ECO:0000313" key="3">
    <source>
        <dbReference type="Proteomes" id="UP000198346"/>
    </source>
</evidence>
<evidence type="ECO:0000256" key="1">
    <source>
        <dbReference type="SAM" id="SignalP"/>
    </source>
</evidence>
<evidence type="ECO:0000313" key="2">
    <source>
        <dbReference type="EMBL" id="SNT75832.1"/>
    </source>
</evidence>
<dbReference type="RefSeq" id="WP_143266036.1">
    <property type="nucleotide sequence ID" value="NZ_FZQA01000010.1"/>
</dbReference>
<evidence type="ECO:0008006" key="4">
    <source>
        <dbReference type="Google" id="ProtNLM"/>
    </source>
</evidence>
<accession>A0A239Q0V9</accession>
<dbReference type="SUPFAM" id="SSF55486">
    <property type="entry name" value="Metalloproteases ('zincins'), catalytic domain"/>
    <property type="match status" value="1"/>
</dbReference>
<dbReference type="EMBL" id="FZQA01000010">
    <property type="protein sequence ID" value="SNT75832.1"/>
    <property type="molecule type" value="Genomic_DNA"/>
</dbReference>
<dbReference type="AlphaFoldDB" id="A0A239Q0V9"/>